<name>A0AA39G229_MICHY</name>
<comment type="similarity">
    <text evidence="1">Belongs to the HTATSF1 family.</text>
</comment>
<gene>
    <name evidence="8" type="ORF">PV327_005780</name>
</gene>
<dbReference type="InterPro" id="IPR034393">
    <property type="entry name" value="TatSF1-like"/>
</dbReference>
<dbReference type="PANTHER" id="PTHR15608:SF0">
    <property type="entry name" value="HIV TAT-SPECIFIC FACTOR 1"/>
    <property type="match status" value="1"/>
</dbReference>
<dbReference type="AlphaFoldDB" id="A0AA39G229"/>
<dbReference type="CDD" id="cd12282">
    <property type="entry name" value="RRM2_TatSF1_like"/>
    <property type="match status" value="1"/>
</dbReference>
<dbReference type="SUPFAM" id="SSF54928">
    <property type="entry name" value="RNA-binding domain, RBD"/>
    <property type="match status" value="1"/>
</dbReference>
<dbReference type="PROSITE" id="PS50102">
    <property type="entry name" value="RRM"/>
    <property type="match status" value="1"/>
</dbReference>
<dbReference type="FunFam" id="3.30.70.330:FF:000105">
    <property type="entry name" value="HIV Tat-specific factor 1 homolog"/>
    <property type="match status" value="1"/>
</dbReference>
<dbReference type="GO" id="GO:0000398">
    <property type="term" value="P:mRNA splicing, via spliceosome"/>
    <property type="evidence" value="ECO:0007669"/>
    <property type="project" value="UniProtKB-ARBA"/>
</dbReference>
<dbReference type="GO" id="GO:0003723">
    <property type="term" value="F:RNA binding"/>
    <property type="evidence" value="ECO:0007669"/>
    <property type="project" value="UniProtKB-UniRule"/>
</dbReference>
<evidence type="ECO:0000256" key="5">
    <source>
        <dbReference type="ARBA" id="ARBA00023187"/>
    </source>
</evidence>
<keyword evidence="5" id="KW-0508">mRNA splicing</keyword>
<dbReference type="SMART" id="SM00361">
    <property type="entry name" value="RRM_1"/>
    <property type="match status" value="1"/>
</dbReference>
<keyword evidence="9" id="KW-1185">Reference proteome</keyword>
<sequence length="146" mass="17330">MHIRCEALFDWRPDRLPGEPQKCERVVIIKNLFTPEDFDKDVTMLLEYQEDIRSECSKCGNVRKVTIYDRHPEGVAQVTFSEPTEAEACIKLLDGRWFGQRKITAELWDGKTRYKIVETEEEIEKRIDMWDKYLEREDNAKKNNAT</sequence>
<evidence type="ECO:0000313" key="9">
    <source>
        <dbReference type="Proteomes" id="UP001168972"/>
    </source>
</evidence>
<organism evidence="8 9">
    <name type="scientific">Microctonus hyperodae</name>
    <name type="common">Parasitoid wasp</name>
    <dbReference type="NCBI Taxonomy" id="165561"/>
    <lineage>
        <taxon>Eukaryota</taxon>
        <taxon>Metazoa</taxon>
        <taxon>Ecdysozoa</taxon>
        <taxon>Arthropoda</taxon>
        <taxon>Hexapoda</taxon>
        <taxon>Insecta</taxon>
        <taxon>Pterygota</taxon>
        <taxon>Neoptera</taxon>
        <taxon>Endopterygota</taxon>
        <taxon>Hymenoptera</taxon>
        <taxon>Apocrita</taxon>
        <taxon>Ichneumonoidea</taxon>
        <taxon>Braconidae</taxon>
        <taxon>Euphorinae</taxon>
        <taxon>Microctonus</taxon>
    </lineage>
</organism>
<feature type="domain" description="RRM" evidence="7">
    <location>
        <begin position="25"/>
        <end position="110"/>
    </location>
</feature>
<dbReference type="InterPro" id="IPR012677">
    <property type="entry name" value="Nucleotide-bd_a/b_plait_sf"/>
</dbReference>
<evidence type="ECO:0000256" key="2">
    <source>
        <dbReference type="ARBA" id="ARBA00022664"/>
    </source>
</evidence>
<evidence type="ECO:0000256" key="1">
    <source>
        <dbReference type="ARBA" id="ARBA00007747"/>
    </source>
</evidence>
<keyword evidence="4 6" id="KW-0694">RNA-binding</keyword>
<dbReference type="Pfam" id="PF00076">
    <property type="entry name" value="RRM_1"/>
    <property type="match status" value="1"/>
</dbReference>
<dbReference type="EMBL" id="JAQQBR010000003">
    <property type="protein sequence ID" value="KAK0180105.1"/>
    <property type="molecule type" value="Genomic_DNA"/>
</dbReference>
<dbReference type="SMART" id="SM00360">
    <property type="entry name" value="RRM"/>
    <property type="match status" value="1"/>
</dbReference>
<dbReference type="InterPro" id="IPR035979">
    <property type="entry name" value="RBD_domain_sf"/>
</dbReference>
<protein>
    <recommendedName>
        <fullName evidence="7">RRM domain-containing protein</fullName>
    </recommendedName>
</protein>
<evidence type="ECO:0000256" key="3">
    <source>
        <dbReference type="ARBA" id="ARBA00022737"/>
    </source>
</evidence>
<dbReference type="InterPro" id="IPR003954">
    <property type="entry name" value="RRM_euk-type"/>
</dbReference>
<reference evidence="8" key="2">
    <citation type="submission" date="2023-03" db="EMBL/GenBank/DDBJ databases">
        <authorList>
            <person name="Inwood S.N."/>
            <person name="Skelly J.G."/>
            <person name="Guhlin J."/>
            <person name="Harrop T.W.R."/>
            <person name="Goldson S.G."/>
            <person name="Dearden P.K."/>
        </authorList>
    </citation>
    <scope>NUCLEOTIDE SEQUENCE</scope>
    <source>
        <strain evidence="8">Lincoln</strain>
        <tissue evidence="8">Whole body</tissue>
    </source>
</reference>
<evidence type="ECO:0000313" key="8">
    <source>
        <dbReference type="EMBL" id="KAK0180105.1"/>
    </source>
</evidence>
<dbReference type="GO" id="GO:0005684">
    <property type="term" value="C:U2-type spliceosomal complex"/>
    <property type="evidence" value="ECO:0007669"/>
    <property type="project" value="TreeGrafter"/>
</dbReference>
<comment type="caution">
    <text evidence="8">The sequence shown here is derived from an EMBL/GenBank/DDBJ whole genome shotgun (WGS) entry which is preliminary data.</text>
</comment>
<dbReference type="GO" id="GO:0005686">
    <property type="term" value="C:U2 snRNP"/>
    <property type="evidence" value="ECO:0007669"/>
    <property type="project" value="TreeGrafter"/>
</dbReference>
<keyword evidence="3" id="KW-0677">Repeat</keyword>
<dbReference type="Gene3D" id="3.30.70.330">
    <property type="match status" value="1"/>
</dbReference>
<evidence type="ECO:0000256" key="4">
    <source>
        <dbReference type="ARBA" id="ARBA00022884"/>
    </source>
</evidence>
<evidence type="ECO:0000259" key="7">
    <source>
        <dbReference type="PROSITE" id="PS50102"/>
    </source>
</evidence>
<accession>A0AA39G229</accession>
<keyword evidence="2" id="KW-0507">mRNA processing</keyword>
<evidence type="ECO:0000256" key="6">
    <source>
        <dbReference type="PROSITE-ProRule" id="PRU00176"/>
    </source>
</evidence>
<dbReference type="InterPro" id="IPR000504">
    <property type="entry name" value="RRM_dom"/>
</dbReference>
<dbReference type="Proteomes" id="UP001168972">
    <property type="component" value="Unassembled WGS sequence"/>
</dbReference>
<proteinExistence type="inferred from homology"/>
<dbReference type="PANTHER" id="PTHR15608">
    <property type="entry name" value="SPLICING FACTOR U2AF-ASSOCIATED PROTEIN 2"/>
    <property type="match status" value="1"/>
</dbReference>
<reference evidence="8" key="1">
    <citation type="journal article" date="2023" name="bioRxiv">
        <title>Scaffold-level genome assemblies of two parasitoid biocontrol wasps reveal the parthenogenesis mechanism and an associated novel virus.</title>
        <authorList>
            <person name="Inwood S."/>
            <person name="Skelly J."/>
            <person name="Guhlin J."/>
            <person name="Harrop T."/>
            <person name="Goldson S."/>
            <person name="Dearden P."/>
        </authorList>
    </citation>
    <scope>NUCLEOTIDE SEQUENCE</scope>
    <source>
        <strain evidence="8">Lincoln</strain>
        <tissue evidence="8">Whole body</tissue>
    </source>
</reference>